<feature type="modified residue" description="Phosphohistidine; by HPr" evidence="1">
    <location>
        <position position="40"/>
    </location>
</feature>
<dbReference type="PROSITE" id="PS51097">
    <property type="entry name" value="PTS_EIIA_TYPE_5"/>
    <property type="match status" value="1"/>
</dbReference>
<sequence length="118" mass="12812">MYKSVVENVGPLALAFEEEKVIILFGPQAPDELKEVSIIHEAAEDSSENPIKEGGKFIVDDQEYTVTAVGSSANENLKELGHISIYFSEPNEDVLPGAVFASPSKLPECKDGSVIEFK</sequence>
<evidence type="ECO:0000256" key="1">
    <source>
        <dbReference type="PROSITE-ProRule" id="PRU00420"/>
    </source>
</evidence>
<dbReference type="PANTHER" id="PTHR40398">
    <property type="entry name" value="PTS SYSTEM GLUCITOL/SORBITOL-SPECIFIC EIIA COMPONENT"/>
    <property type="match status" value="1"/>
</dbReference>
<reference evidence="3" key="1">
    <citation type="journal article" date="2019" name="Int. J. Syst. Evol. Microbiol.">
        <title>The Global Catalogue of Microorganisms (GCM) 10K type strain sequencing project: providing services to taxonomists for standard genome sequencing and annotation.</title>
        <authorList>
            <consortium name="The Broad Institute Genomics Platform"/>
            <consortium name="The Broad Institute Genome Sequencing Center for Infectious Disease"/>
            <person name="Wu L."/>
            <person name="Ma J."/>
        </authorList>
    </citation>
    <scope>NUCLEOTIDE SEQUENCE [LARGE SCALE GENOMIC DNA]</scope>
    <source>
        <strain evidence="3">KCTC 13128</strain>
    </source>
</reference>
<dbReference type="RefSeq" id="WP_390269696.1">
    <property type="nucleotide sequence ID" value="NZ_JBHRSA010000022.1"/>
</dbReference>
<evidence type="ECO:0000313" key="2">
    <source>
        <dbReference type="EMBL" id="MFC3039714.1"/>
    </source>
</evidence>
<proteinExistence type="predicted"/>
<dbReference type="Gene3D" id="2.40.33.40">
    <property type="entry name" value="Phosphotransferase system, glucitol/sorbitol-specific IIA component"/>
    <property type="match status" value="1"/>
</dbReference>
<dbReference type="PANTHER" id="PTHR40398:SF1">
    <property type="entry name" value="PTS SYSTEM GLUCITOL_SORBITOL-SPECIFIC EIIA COMPONENT"/>
    <property type="match status" value="1"/>
</dbReference>
<comment type="caution">
    <text evidence="2">The sequence shown here is derived from an EMBL/GenBank/DDBJ whole genome shotgun (WGS) entry which is preliminary data.</text>
</comment>
<name>A0ABV7CTL0_9BACI</name>
<accession>A0ABV7CTL0</accession>
<keyword evidence="3" id="KW-1185">Reference proteome</keyword>
<dbReference type="Proteomes" id="UP001595279">
    <property type="component" value="Unassembled WGS sequence"/>
</dbReference>
<dbReference type="InterPro" id="IPR036665">
    <property type="entry name" value="PTS_IIA_glucitol/sorbitol_sf"/>
</dbReference>
<protein>
    <submittedName>
        <fullName evidence="2">PTS glucitol/sorbitol transporter subunit IIA</fullName>
    </submittedName>
</protein>
<dbReference type="InterPro" id="IPR004716">
    <property type="entry name" value="PTS_IIA_glucitol/sorbitol-sp"/>
</dbReference>
<organism evidence="2 3">
    <name type="scientific">Virgibacillus xinjiangensis</name>
    <dbReference type="NCBI Taxonomy" id="393090"/>
    <lineage>
        <taxon>Bacteria</taxon>
        <taxon>Bacillati</taxon>
        <taxon>Bacillota</taxon>
        <taxon>Bacilli</taxon>
        <taxon>Bacillales</taxon>
        <taxon>Bacillaceae</taxon>
        <taxon>Virgibacillus</taxon>
    </lineage>
</organism>
<dbReference type="EMBL" id="JBHRSA010000022">
    <property type="protein sequence ID" value="MFC3039714.1"/>
    <property type="molecule type" value="Genomic_DNA"/>
</dbReference>
<gene>
    <name evidence="2" type="ORF">ACFOGI_05575</name>
</gene>
<dbReference type="SUPFAM" id="SSF141530">
    <property type="entry name" value="PTSIIA/GutA-like"/>
    <property type="match status" value="1"/>
</dbReference>
<evidence type="ECO:0000313" key="3">
    <source>
        <dbReference type="Proteomes" id="UP001595279"/>
    </source>
</evidence>
<dbReference type="Pfam" id="PF03829">
    <property type="entry name" value="PTSIIA_gutA"/>
    <property type="match status" value="1"/>
</dbReference>